<dbReference type="SFLD" id="SFLDG01205">
    <property type="entry name" value="AMPS.1"/>
    <property type="match status" value="1"/>
</dbReference>
<sequence>FFYWFSKVTIIQVSHENLRGRSNVTNQANREMQLKCLSIVAHMSSSPAYRLIYFTIRGFGETSRMLFKAAGQKFEDSRYALKFIDGKFLHPEFNANKSKYIYEKVPVLEIDGGKYTIAQSKAIERFLARRFNMLGNNDIEAALIDAAGEQITDTKQAYNKSKAAGADNVKTFFEEDLRKTFLAFEKQASKDQSGYWIGSRLSLFDIQLYNLIHFFDDQQSVQKSLEGCSALKSIHDKVEQTPAIKKWLAERPQTTM</sequence>
<dbReference type="SFLD" id="SFLDG00363">
    <property type="entry name" value="AMPS_(cytGST):_Alpha-__Mu-__Pi"/>
    <property type="match status" value="1"/>
</dbReference>
<dbReference type="GO" id="GO:0004364">
    <property type="term" value="F:glutathione transferase activity"/>
    <property type="evidence" value="ECO:0007669"/>
    <property type="project" value="TreeGrafter"/>
</dbReference>
<dbReference type="InterPro" id="IPR004046">
    <property type="entry name" value="GST_C"/>
</dbReference>
<feature type="domain" description="GST N-terminal" evidence="1">
    <location>
        <begin position="47"/>
        <end position="135"/>
    </location>
</feature>
<dbReference type="Gene3D" id="3.40.30.10">
    <property type="entry name" value="Glutaredoxin"/>
    <property type="match status" value="1"/>
</dbReference>
<evidence type="ECO:0000259" key="2">
    <source>
        <dbReference type="PROSITE" id="PS50405"/>
    </source>
</evidence>
<dbReference type="PANTHER" id="PTHR11571">
    <property type="entry name" value="GLUTATHIONE S-TRANSFERASE"/>
    <property type="match status" value="1"/>
</dbReference>
<evidence type="ECO:0000313" key="4">
    <source>
        <dbReference type="Proteomes" id="UP000676336"/>
    </source>
</evidence>
<dbReference type="PANTHER" id="PTHR11571:SF150">
    <property type="entry name" value="GLUTATHIONE S-TRANSFERASE"/>
    <property type="match status" value="1"/>
</dbReference>
<comment type="caution">
    <text evidence="3">The sequence shown here is derived from an EMBL/GenBank/DDBJ whole genome shotgun (WGS) entry which is preliminary data.</text>
</comment>
<dbReference type="EMBL" id="CAJOBI010002041">
    <property type="protein sequence ID" value="CAF3911616.1"/>
    <property type="molecule type" value="Genomic_DNA"/>
</dbReference>
<dbReference type="Pfam" id="PF02798">
    <property type="entry name" value="GST_N"/>
    <property type="match status" value="1"/>
</dbReference>
<dbReference type="InterPro" id="IPR004045">
    <property type="entry name" value="Glutathione_S-Trfase_N"/>
</dbReference>
<reference evidence="3" key="1">
    <citation type="submission" date="2021-02" db="EMBL/GenBank/DDBJ databases">
        <authorList>
            <person name="Nowell W R."/>
        </authorList>
    </citation>
    <scope>NUCLEOTIDE SEQUENCE</scope>
</reference>
<dbReference type="SFLD" id="SFLDS00019">
    <property type="entry name" value="Glutathione_Transferase_(cytos"/>
    <property type="match status" value="1"/>
</dbReference>
<dbReference type="Proteomes" id="UP000676336">
    <property type="component" value="Unassembled WGS sequence"/>
</dbReference>
<evidence type="ECO:0000313" key="3">
    <source>
        <dbReference type="EMBL" id="CAF3911616.1"/>
    </source>
</evidence>
<dbReference type="SUPFAM" id="SSF52833">
    <property type="entry name" value="Thioredoxin-like"/>
    <property type="match status" value="1"/>
</dbReference>
<dbReference type="SUPFAM" id="SSF47616">
    <property type="entry name" value="GST C-terminal domain-like"/>
    <property type="match status" value="1"/>
</dbReference>
<dbReference type="PROSITE" id="PS50405">
    <property type="entry name" value="GST_CTER"/>
    <property type="match status" value="1"/>
</dbReference>
<gene>
    <name evidence="3" type="ORF">SMN809_LOCUS7180</name>
</gene>
<dbReference type="PROSITE" id="PS50404">
    <property type="entry name" value="GST_NTER"/>
    <property type="match status" value="1"/>
</dbReference>
<dbReference type="AlphaFoldDB" id="A0A8S2LWB5"/>
<dbReference type="CDD" id="cd03039">
    <property type="entry name" value="GST_N_Sigma_like"/>
    <property type="match status" value="1"/>
</dbReference>
<dbReference type="Gene3D" id="1.20.1050.10">
    <property type="match status" value="1"/>
</dbReference>
<dbReference type="Pfam" id="PF14497">
    <property type="entry name" value="GST_C_3"/>
    <property type="match status" value="1"/>
</dbReference>
<protein>
    <recommendedName>
        <fullName evidence="5">Glutathione S-transferase</fullName>
    </recommendedName>
</protein>
<proteinExistence type="predicted"/>
<dbReference type="InterPro" id="IPR040079">
    <property type="entry name" value="Glutathione_S-Trfase"/>
</dbReference>
<evidence type="ECO:0000259" key="1">
    <source>
        <dbReference type="PROSITE" id="PS50404"/>
    </source>
</evidence>
<dbReference type="InterPro" id="IPR036282">
    <property type="entry name" value="Glutathione-S-Trfase_C_sf"/>
</dbReference>
<dbReference type="InterPro" id="IPR036249">
    <property type="entry name" value="Thioredoxin-like_sf"/>
</dbReference>
<organism evidence="3 4">
    <name type="scientific">Rotaria magnacalcarata</name>
    <dbReference type="NCBI Taxonomy" id="392030"/>
    <lineage>
        <taxon>Eukaryota</taxon>
        <taxon>Metazoa</taxon>
        <taxon>Spiralia</taxon>
        <taxon>Gnathifera</taxon>
        <taxon>Rotifera</taxon>
        <taxon>Eurotatoria</taxon>
        <taxon>Bdelloidea</taxon>
        <taxon>Philodinida</taxon>
        <taxon>Philodinidae</taxon>
        <taxon>Rotaria</taxon>
    </lineage>
</organism>
<name>A0A8S2LWB5_9BILA</name>
<dbReference type="GO" id="GO:0006749">
    <property type="term" value="P:glutathione metabolic process"/>
    <property type="evidence" value="ECO:0007669"/>
    <property type="project" value="TreeGrafter"/>
</dbReference>
<evidence type="ECO:0008006" key="5">
    <source>
        <dbReference type="Google" id="ProtNLM"/>
    </source>
</evidence>
<feature type="domain" description="GST C-terminal" evidence="2">
    <location>
        <begin position="137"/>
        <end position="256"/>
    </location>
</feature>
<dbReference type="InterPro" id="IPR010987">
    <property type="entry name" value="Glutathione-S-Trfase_C-like"/>
</dbReference>
<feature type="non-terminal residue" evidence="3">
    <location>
        <position position="1"/>
    </location>
</feature>
<dbReference type="InterPro" id="IPR050213">
    <property type="entry name" value="GST_superfamily"/>
</dbReference>
<accession>A0A8S2LWB5</accession>